<evidence type="ECO:0000256" key="1">
    <source>
        <dbReference type="SAM" id="Phobius"/>
    </source>
</evidence>
<dbReference type="RefSeq" id="XP_014566411.1">
    <property type="nucleotide sequence ID" value="XM_014710925.1"/>
</dbReference>
<dbReference type="eggNOG" id="ENOG502S739">
    <property type="taxonomic scope" value="Eukaryota"/>
</dbReference>
<comment type="caution">
    <text evidence="2">The sequence shown here is derived from an EMBL/GenBank/DDBJ whole genome shotgun (WGS) entry which is preliminary data.</text>
</comment>
<proteinExistence type="predicted"/>
<reference evidence="2 3" key="2">
    <citation type="journal article" date="2012" name="Open Biol.">
        <title>Characteristics of nucleosomes and linker DNA regions on the genome of the basidiomycete Mixia osmundae revealed by mono- and dinucleosome mapping.</title>
        <authorList>
            <person name="Nishida H."/>
            <person name="Kondo S."/>
            <person name="Matsumoto T."/>
            <person name="Suzuki Y."/>
            <person name="Yoshikawa H."/>
            <person name="Taylor T.D."/>
            <person name="Sugiyama J."/>
        </authorList>
    </citation>
    <scope>NUCLEOTIDE SEQUENCE [LARGE SCALE GENOMIC DNA]</scope>
    <source>
        <strain evidence="3">CBS 9802 / IAM 14324 / JCM 22182 / KY 12970</strain>
    </source>
</reference>
<dbReference type="EMBL" id="BABT02000054">
    <property type="protein sequence ID" value="GAA95018.1"/>
    <property type="molecule type" value="Genomic_DNA"/>
</dbReference>
<dbReference type="Pfam" id="PF10791">
    <property type="entry name" value="F1F0-ATPsyn_F"/>
    <property type="match status" value="1"/>
</dbReference>
<gene>
    <name evidence="2" type="primary">Mo01673</name>
    <name evidence="2" type="ORF">E5Q_01673</name>
</gene>
<dbReference type="OMA" id="TIDYQMH"/>
<dbReference type="PANTHER" id="PTHR28161:SF1">
    <property type="entry name" value="ATP SYNTHASE SUBUNIT F, MITOCHONDRIAL"/>
    <property type="match status" value="1"/>
</dbReference>
<keyword evidence="1" id="KW-1133">Transmembrane helix</keyword>
<dbReference type="STRING" id="764103.G7DWS1"/>
<dbReference type="RefSeq" id="XP_014564716.1">
    <property type="nucleotide sequence ID" value="XM_014709230.1"/>
</dbReference>
<dbReference type="PANTHER" id="PTHR28161">
    <property type="entry name" value="ATP SYNTHASE SUBUNIT F, MITOCHONDRIAL"/>
    <property type="match status" value="1"/>
</dbReference>
<dbReference type="FunCoup" id="G7DWS1">
    <property type="interactions" value="48"/>
</dbReference>
<protein>
    <submittedName>
        <fullName evidence="2">Uncharacterized protein</fullName>
    </submittedName>
</protein>
<dbReference type="InterPro" id="IPR019727">
    <property type="entry name" value="ATP_synth_F0_fsu_mt_fun"/>
</dbReference>
<accession>G7DWS1</accession>
<keyword evidence="1" id="KW-0472">Membrane</keyword>
<dbReference type="InParanoid" id="G7DWS1"/>
<feature type="transmembrane region" description="Helical" evidence="1">
    <location>
        <begin position="66"/>
        <end position="85"/>
    </location>
</feature>
<dbReference type="GO" id="GO:0046933">
    <property type="term" value="F:proton-transporting ATP synthase activity, rotational mechanism"/>
    <property type="evidence" value="ECO:0007669"/>
    <property type="project" value="TreeGrafter"/>
</dbReference>
<keyword evidence="3" id="KW-1185">Reference proteome</keyword>
<sequence>MASSLRTLIPPKIASPNAIGAQKTAQRMTRVIDFYSKLPKGPAPHNSPGLNPVARYKARYFDGENASAAPLVHAIVGVFLISYTIHYQMHLKHHKSNHH</sequence>
<dbReference type="OrthoDB" id="5561579at2759"/>
<dbReference type="HOGENOM" id="CLU_152700_1_0_1"/>
<dbReference type="AlphaFoldDB" id="G7DWS1"/>
<name>G7DWS1_MIXOS</name>
<evidence type="ECO:0000313" key="2">
    <source>
        <dbReference type="EMBL" id="GAA95018.1"/>
    </source>
</evidence>
<organism evidence="2 3">
    <name type="scientific">Mixia osmundae (strain CBS 9802 / IAM 14324 / JCM 22182 / KY 12970)</name>
    <dbReference type="NCBI Taxonomy" id="764103"/>
    <lineage>
        <taxon>Eukaryota</taxon>
        <taxon>Fungi</taxon>
        <taxon>Dikarya</taxon>
        <taxon>Basidiomycota</taxon>
        <taxon>Pucciniomycotina</taxon>
        <taxon>Mixiomycetes</taxon>
        <taxon>Mixiales</taxon>
        <taxon>Mixiaceae</taxon>
        <taxon>Mixia</taxon>
    </lineage>
</organism>
<keyword evidence="1" id="KW-0812">Transmembrane</keyword>
<evidence type="ECO:0000313" key="3">
    <source>
        <dbReference type="Proteomes" id="UP000009131"/>
    </source>
</evidence>
<reference evidence="2 3" key="1">
    <citation type="journal article" date="2011" name="J. Gen. Appl. Microbiol.">
        <title>Draft genome sequencing of the enigmatic basidiomycete Mixia osmundae.</title>
        <authorList>
            <person name="Nishida H."/>
            <person name="Nagatsuka Y."/>
            <person name="Sugiyama J."/>
        </authorList>
    </citation>
    <scope>NUCLEOTIDE SEQUENCE [LARGE SCALE GENOMIC DNA]</scope>
    <source>
        <strain evidence="3">CBS 9802 / IAM 14324 / JCM 22182 / KY 12970</strain>
    </source>
</reference>
<dbReference type="Proteomes" id="UP000009131">
    <property type="component" value="Unassembled WGS sequence"/>
</dbReference>